<name>A0ABR6TKY6_9FIRM</name>
<dbReference type="InterPro" id="IPR003783">
    <property type="entry name" value="Regulatory_RecX"/>
</dbReference>
<dbReference type="NCBIfam" id="NF001058">
    <property type="entry name" value="PRK00117.4-1"/>
    <property type="match status" value="1"/>
</dbReference>
<keyword evidence="10" id="KW-1185">Reference proteome</keyword>
<proteinExistence type="inferred from homology"/>
<protein>
    <recommendedName>
        <fullName evidence="3 5">Regulatory protein RecX</fullName>
    </recommendedName>
</protein>
<feature type="domain" description="RecX third three-helical" evidence="7">
    <location>
        <begin position="158"/>
        <end position="201"/>
    </location>
</feature>
<evidence type="ECO:0000256" key="2">
    <source>
        <dbReference type="ARBA" id="ARBA00009695"/>
    </source>
</evidence>
<feature type="domain" description="RecX second three-helical" evidence="6">
    <location>
        <begin position="107"/>
        <end position="148"/>
    </location>
</feature>
<dbReference type="EMBL" id="JABGBW010000002">
    <property type="protein sequence ID" value="MBC2576073.1"/>
    <property type="molecule type" value="Genomic_DNA"/>
</dbReference>
<accession>A0ABR6TKY6</accession>
<evidence type="ECO:0000256" key="3">
    <source>
        <dbReference type="ARBA" id="ARBA00018111"/>
    </source>
</evidence>
<dbReference type="Gene3D" id="1.10.10.10">
    <property type="entry name" value="Winged helix-like DNA-binding domain superfamily/Winged helix DNA-binding domain"/>
    <property type="match status" value="3"/>
</dbReference>
<reference evidence="9 10" key="1">
    <citation type="submission" date="2020-05" db="EMBL/GenBank/DDBJ databases">
        <title>Draft genome of xy-202 and genomic insight in genome of the genus Peptostreptococcus.</title>
        <authorList>
            <person name="Zhang Z."/>
        </authorList>
    </citation>
    <scope>NUCLEOTIDE SEQUENCE [LARGE SCALE GENOMIC DNA]</scope>
    <source>
        <strain evidence="9 10">DSM 27025</strain>
    </source>
</reference>
<evidence type="ECO:0000259" key="8">
    <source>
        <dbReference type="Pfam" id="PF21982"/>
    </source>
</evidence>
<comment type="function">
    <text evidence="5">Modulates RecA activity.</text>
</comment>
<dbReference type="Pfam" id="PF21981">
    <property type="entry name" value="RecX_HTH3"/>
    <property type="match status" value="1"/>
</dbReference>
<dbReference type="InterPro" id="IPR053926">
    <property type="entry name" value="RecX_HTH_1st"/>
</dbReference>
<evidence type="ECO:0000313" key="9">
    <source>
        <dbReference type="EMBL" id="MBC2576073.1"/>
    </source>
</evidence>
<feature type="domain" description="RecX first three-helical" evidence="8">
    <location>
        <begin position="62"/>
        <end position="100"/>
    </location>
</feature>
<sequence length="208" mass="24460">MSQITGIEFQKKNKNRVNLYVDGEYLISLYAELVYKYNLSKGSEIDKEKLADIIKSDDYEKAKIKALDGLSRAEKSEKRVREKLSREFDEEIVDSVVKFLKKHSFINDERFAERIVYNDQNFKRVGRNRIKQNLYIKGINSENIENALSNVDNEMEKENAVFLANKRIGRIKGKDEKNIKNKLYQYLIYKGFEYEVIMYAIEKVLGGE</sequence>
<evidence type="ECO:0000259" key="6">
    <source>
        <dbReference type="Pfam" id="PF02631"/>
    </source>
</evidence>
<organism evidence="9 10">
    <name type="scientific">Peptostreptococcus canis</name>
    <dbReference type="NCBI Taxonomy" id="1159213"/>
    <lineage>
        <taxon>Bacteria</taxon>
        <taxon>Bacillati</taxon>
        <taxon>Bacillota</taxon>
        <taxon>Clostridia</taxon>
        <taxon>Peptostreptococcales</taxon>
        <taxon>Peptostreptococcaceae</taxon>
        <taxon>Peptostreptococcus</taxon>
    </lineage>
</organism>
<dbReference type="HAMAP" id="MF_01114">
    <property type="entry name" value="RecX"/>
    <property type="match status" value="1"/>
</dbReference>
<evidence type="ECO:0000259" key="7">
    <source>
        <dbReference type="Pfam" id="PF21981"/>
    </source>
</evidence>
<dbReference type="Proteomes" id="UP000713904">
    <property type="component" value="Unassembled WGS sequence"/>
</dbReference>
<dbReference type="PANTHER" id="PTHR33602">
    <property type="entry name" value="REGULATORY PROTEIN RECX FAMILY PROTEIN"/>
    <property type="match status" value="1"/>
</dbReference>
<evidence type="ECO:0000256" key="5">
    <source>
        <dbReference type="HAMAP-Rule" id="MF_01114"/>
    </source>
</evidence>
<comment type="subcellular location">
    <subcellularLocation>
        <location evidence="1 5">Cytoplasm</location>
    </subcellularLocation>
</comment>
<dbReference type="PANTHER" id="PTHR33602:SF1">
    <property type="entry name" value="REGULATORY PROTEIN RECX FAMILY PROTEIN"/>
    <property type="match status" value="1"/>
</dbReference>
<dbReference type="Pfam" id="PF21982">
    <property type="entry name" value="RecX_HTH1"/>
    <property type="match status" value="1"/>
</dbReference>
<keyword evidence="4 5" id="KW-0963">Cytoplasm</keyword>
<gene>
    <name evidence="5 9" type="primary">recX</name>
    <name evidence="9" type="ORF">HLB29_05175</name>
</gene>
<dbReference type="Pfam" id="PF02631">
    <property type="entry name" value="RecX_HTH2"/>
    <property type="match status" value="1"/>
</dbReference>
<comment type="caution">
    <text evidence="9">The sequence shown here is derived from an EMBL/GenBank/DDBJ whole genome shotgun (WGS) entry which is preliminary data.</text>
</comment>
<dbReference type="InterPro" id="IPR036388">
    <property type="entry name" value="WH-like_DNA-bd_sf"/>
</dbReference>
<evidence type="ECO:0000313" key="10">
    <source>
        <dbReference type="Proteomes" id="UP000713904"/>
    </source>
</evidence>
<dbReference type="RefSeq" id="WP_185624078.1">
    <property type="nucleotide sequence ID" value="NZ_JABGBW010000002.1"/>
</dbReference>
<comment type="similarity">
    <text evidence="2 5">Belongs to the RecX family.</text>
</comment>
<evidence type="ECO:0000256" key="1">
    <source>
        <dbReference type="ARBA" id="ARBA00004496"/>
    </source>
</evidence>
<evidence type="ECO:0000256" key="4">
    <source>
        <dbReference type="ARBA" id="ARBA00022490"/>
    </source>
</evidence>
<dbReference type="InterPro" id="IPR053924">
    <property type="entry name" value="RecX_HTH_2nd"/>
</dbReference>
<dbReference type="InterPro" id="IPR053925">
    <property type="entry name" value="RecX_HTH_3rd"/>
</dbReference>